<dbReference type="InterPro" id="IPR038475">
    <property type="entry name" value="RecG_C_sf"/>
</dbReference>
<reference evidence="2" key="1">
    <citation type="submission" date="2022-06" db="EMBL/GenBank/DDBJ databases">
        <title>Isolation of gut microbiota from human fecal samples.</title>
        <authorList>
            <person name="Pamer E.G."/>
            <person name="Barat B."/>
            <person name="Waligurski E."/>
            <person name="Medina S."/>
            <person name="Paddock L."/>
            <person name="Mostad J."/>
        </authorList>
    </citation>
    <scope>NUCLEOTIDE SEQUENCE</scope>
    <source>
        <strain evidence="2">DFI.6.22</strain>
    </source>
</reference>
<dbReference type="Gene3D" id="3.30.565.60">
    <property type="match status" value="1"/>
</dbReference>
<evidence type="ECO:0000259" key="1">
    <source>
        <dbReference type="Pfam" id="PF04326"/>
    </source>
</evidence>
<protein>
    <submittedName>
        <fullName evidence="2">DNA binding domain-containing protein</fullName>
    </submittedName>
</protein>
<feature type="domain" description="Schlafen AlbA-2" evidence="1">
    <location>
        <begin position="21"/>
        <end position="137"/>
    </location>
</feature>
<sequence length="481" mass="54067">MKWQENAITILRESLYPIPTEKNEIDWKTDISPKTERLAQHLCAFSNQQGGGLLVYGVNDNGTHFSLDKPTIDNIIQKLSSIAQNNLTRSIIIEHDVLEFEGHNLLFVYIPEQADKPIGVKGKEPFNCYGRTAGTTIKLSKQQIIAMMARTQGISFEMQVAKEHLTSDEVLRLLNYKKFYELSDKRLPTTSDLILNTLKENDLCKFENNSWSITNVGALLFANNIHEFSTLQSKTVIVRKYTGANNLNLESEQIGQFGYAVGFEGLIKYIIGLIPQTEIINAGIRQNVPIYPAVAIREFVANALVHQDFAISGVKISIEIFSNRLTITNAGAPLNDVNRLIDLPPHSRNEIMAQKLYTLGICERRGSGIDRAITAIEERCLPPVKITKNETHTRIFLYPPKKFGEMDNEERIRACYQHACILNESGGALTNQSFRERMGVSKKNSAMISRVISAAVSAGYIKAQDPENTSKKFNSYIPYYA</sequence>
<dbReference type="Gene3D" id="3.30.950.30">
    <property type="entry name" value="Schlafen, AAA domain"/>
    <property type="match status" value="1"/>
</dbReference>
<dbReference type="InterPro" id="IPR007421">
    <property type="entry name" value="Schlafen_AlbA_2_dom"/>
</dbReference>
<evidence type="ECO:0000313" key="2">
    <source>
        <dbReference type="EMBL" id="MCQ5082059.1"/>
    </source>
</evidence>
<comment type="caution">
    <text evidence="2">The sequence shown here is derived from an EMBL/GenBank/DDBJ whole genome shotgun (WGS) entry which is preliminary data.</text>
</comment>
<name>A0AAJ1CDB2_9BACT</name>
<dbReference type="AlphaFoldDB" id="A0AAJ1CDB2"/>
<dbReference type="Pfam" id="PF13749">
    <property type="entry name" value="HATPase_c_4"/>
    <property type="match status" value="1"/>
</dbReference>
<dbReference type="Pfam" id="PF04326">
    <property type="entry name" value="SLFN_AlbA_2"/>
    <property type="match status" value="1"/>
</dbReference>
<accession>A0AAJ1CDB2</accession>
<dbReference type="Proteomes" id="UP001205035">
    <property type="component" value="Unassembled WGS sequence"/>
</dbReference>
<dbReference type="PANTHER" id="PTHR30595">
    <property type="entry name" value="GLPR-RELATED TRANSCRIPTIONAL REPRESSOR"/>
    <property type="match status" value="1"/>
</dbReference>
<dbReference type="EMBL" id="JANGBQ010000004">
    <property type="protein sequence ID" value="MCQ5082059.1"/>
    <property type="molecule type" value="Genomic_DNA"/>
</dbReference>
<evidence type="ECO:0000313" key="3">
    <source>
        <dbReference type="Proteomes" id="UP001205035"/>
    </source>
</evidence>
<dbReference type="PANTHER" id="PTHR30595:SF6">
    <property type="entry name" value="SCHLAFEN ALBA-2 DOMAIN-CONTAINING PROTEIN"/>
    <property type="match status" value="1"/>
</dbReference>
<gene>
    <name evidence="2" type="ORF">NE651_04040</name>
</gene>
<dbReference type="RefSeq" id="WP_256166154.1">
    <property type="nucleotide sequence ID" value="NZ_JANGBQ010000004.1"/>
</dbReference>
<proteinExistence type="predicted"/>
<dbReference type="InterPro" id="IPR038461">
    <property type="entry name" value="Schlafen_AlbA_2_dom_sf"/>
</dbReference>
<organism evidence="2 3">
    <name type="scientific">Alistipes onderdonkii</name>
    <dbReference type="NCBI Taxonomy" id="328813"/>
    <lineage>
        <taxon>Bacteria</taxon>
        <taxon>Pseudomonadati</taxon>
        <taxon>Bacteroidota</taxon>
        <taxon>Bacteroidia</taxon>
        <taxon>Bacteroidales</taxon>
        <taxon>Rikenellaceae</taxon>
        <taxon>Alistipes</taxon>
    </lineage>
</organism>